<sequence length="216" mass="24163">MFTYYLPLAIKREINILLFCFGAGDPLPPNRHSKPHCATFVNEHLRHLPKISPKKHFATLKALFSGAYLKILCHCVYRRSVGGERAIVWVTLARSLGAGNPRGVRSGARAVARSRLSKEDGVSNVSGSVSQRYRPFFGVHQLSGTRAAAAVYLQRQHPPHQPDRRRAQDTQSAPQGRNLSLVYLDTPFVYPPGYLDCRNRSDCSVPRSTLSYTFTL</sequence>
<dbReference type="Proteomes" id="UP000499080">
    <property type="component" value="Unassembled WGS sequence"/>
</dbReference>
<evidence type="ECO:0000256" key="1">
    <source>
        <dbReference type="SAM" id="MobiDB-lite"/>
    </source>
</evidence>
<reference evidence="2 3" key="1">
    <citation type="journal article" date="2019" name="Sci. Rep.">
        <title>Orb-weaving spider Araneus ventricosus genome elucidates the spidroin gene catalogue.</title>
        <authorList>
            <person name="Kono N."/>
            <person name="Nakamura H."/>
            <person name="Ohtoshi R."/>
            <person name="Moran D.A.P."/>
            <person name="Shinohara A."/>
            <person name="Yoshida Y."/>
            <person name="Fujiwara M."/>
            <person name="Mori M."/>
            <person name="Tomita M."/>
            <person name="Arakawa K."/>
        </authorList>
    </citation>
    <scope>NUCLEOTIDE SEQUENCE [LARGE SCALE GENOMIC DNA]</scope>
</reference>
<protein>
    <submittedName>
        <fullName evidence="2">Uncharacterized protein</fullName>
    </submittedName>
</protein>
<keyword evidence="3" id="KW-1185">Reference proteome</keyword>
<evidence type="ECO:0000313" key="3">
    <source>
        <dbReference type="Proteomes" id="UP000499080"/>
    </source>
</evidence>
<gene>
    <name evidence="2" type="ORF">AVEN_146275_1</name>
</gene>
<dbReference type="EMBL" id="BGPR01062721">
    <property type="protein sequence ID" value="GBO38100.1"/>
    <property type="molecule type" value="Genomic_DNA"/>
</dbReference>
<organism evidence="2 3">
    <name type="scientific">Araneus ventricosus</name>
    <name type="common">Orbweaver spider</name>
    <name type="synonym">Epeira ventricosa</name>
    <dbReference type="NCBI Taxonomy" id="182803"/>
    <lineage>
        <taxon>Eukaryota</taxon>
        <taxon>Metazoa</taxon>
        <taxon>Ecdysozoa</taxon>
        <taxon>Arthropoda</taxon>
        <taxon>Chelicerata</taxon>
        <taxon>Arachnida</taxon>
        <taxon>Araneae</taxon>
        <taxon>Araneomorphae</taxon>
        <taxon>Entelegynae</taxon>
        <taxon>Araneoidea</taxon>
        <taxon>Araneidae</taxon>
        <taxon>Araneus</taxon>
    </lineage>
</organism>
<evidence type="ECO:0000313" key="2">
    <source>
        <dbReference type="EMBL" id="GBO38100.1"/>
    </source>
</evidence>
<proteinExistence type="predicted"/>
<dbReference type="AlphaFoldDB" id="A0A4Y2WNT4"/>
<comment type="caution">
    <text evidence="2">The sequence shown here is derived from an EMBL/GenBank/DDBJ whole genome shotgun (WGS) entry which is preliminary data.</text>
</comment>
<feature type="region of interest" description="Disordered" evidence="1">
    <location>
        <begin position="156"/>
        <end position="176"/>
    </location>
</feature>
<accession>A0A4Y2WNT4</accession>
<name>A0A4Y2WNT4_ARAVE</name>